<evidence type="ECO:0000256" key="3">
    <source>
        <dbReference type="ARBA" id="ARBA00022729"/>
    </source>
</evidence>
<dbReference type="InterPro" id="IPR001775">
    <property type="entry name" value="GspD/PilQ"/>
</dbReference>
<sequence length="610" mass="65631">MMKLRNSFESLGKRAVTFVVCALFLAGWAFAQPPGQTAPGAAAPGAGAVPSGDGVKVFGVQAKDFPDRIEVSVATDRPPSLYRAVRQGARGFQIVLEGVTTSLGSGTVPTGSKRLGSLKVSSDGLGVFTVSGQIAAGVDRLETAAEEERLVVRVYPKKVQEAAALSGAQGADQGDRESRPPKEASRMAAGTSPLDPGPAPAKVYQGKPISLDLQDADLTNVLRLLADVSGVNMVVEPDVSGKVTLKVENIPWDQVLDMVLMMNRLGREEVGGVLRIAKEDKLRQEMKEREERMKIEQQLLRTKKDLGELDTAYLQINYADPGEIAAKISEIKSADGKISVDQRTGMVLYTDYPARIDAAKGIIRRLDKPTEQVLIEARIVQLNTTASRDLGVQWGFNLTKTTDHQVNTSYAVDHPVAATSAANLSVGKLVGTTLWNLDLRLLAAEQAGRGKIISAPRVLTMNHVKATISQGTQIPYQAQSEDGISTEFKDATLELQVTPHVTPDGRVRLQIQAKKEAPNYTQVIPGQPPAIDSRKVDTELLVDDGATVVIGGIIEENQSDTESRTPGLHKVPVVGHLFKSHSTRTEKNELLIFINPQIVDISRGTVRAGS</sequence>
<comment type="caution">
    <text evidence="11">The sequence shown here is derived from an EMBL/GenBank/DDBJ whole genome shotgun (WGS) entry which is preliminary data.</text>
</comment>
<dbReference type="Gene3D" id="3.30.1370.130">
    <property type="match status" value="1"/>
</dbReference>
<dbReference type="NCBIfam" id="TIGR02515">
    <property type="entry name" value="IV_pilus_PilQ"/>
    <property type="match status" value="1"/>
</dbReference>
<evidence type="ECO:0000256" key="8">
    <source>
        <dbReference type="SAM" id="MobiDB-lite"/>
    </source>
</evidence>
<dbReference type="InterPro" id="IPR005644">
    <property type="entry name" value="NolW-like"/>
</dbReference>
<dbReference type="PRINTS" id="PR00811">
    <property type="entry name" value="BCTERIALGSPD"/>
</dbReference>
<reference evidence="11" key="1">
    <citation type="journal article" date="2020" name="mSystems">
        <title>Genome- and Community-Level Interaction Insights into Carbon Utilization and Element Cycling Functions of Hydrothermarchaeota in Hydrothermal Sediment.</title>
        <authorList>
            <person name="Zhou Z."/>
            <person name="Liu Y."/>
            <person name="Xu W."/>
            <person name="Pan J."/>
            <person name="Luo Z.H."/>
            <person name="Li M."/>
        </authorList>
    </citation>
    <scope>NUCLEOTIDE SEQUENCE [LARGE SCALE GENOMIC DNA]</scope>
    <source>
        <strain evidence="11">SpSt-456</strain>
    </source>
</reference>
<dbReference type="Pfam" id="PF03958">
    <property type="entry name" value="Secretin_N"/>
    <property type="match status" value="1"/>
</dbReference>
<evidence type="ECO:0000256" key="7">
    <source>
        <dbReference type="RuleBase" id="RU004004"/>
    </source>
</evidence>
<dbReference type="GO" id="GO:0009306">
    <property type="term" value="P:protein secretion"/>
    <property type="evidence" value="ECO:0007669"/>
    <property type="project" value="InterPro"/>
</dbReference>
<feature type="chain" id="PRO_5032565597" evidence="9">
    <location>
        <begin position="32"/>
        <end position="610"/>
    </location>
</feature>
<evidence type="ECO:0000256" key="2">
    <source>
        <dbReference type="ARBA" id="ARBA00022448"/>
    </source>
</evidence>
<keyword evidence="5" id="KW-0998">Cell outer membrane</keyword>
<keyword evidence="3 9" id="KW-0732">Signal</keyword>
<evidence type="ECO:0000256" key="1">
    <source>
        <dbReference type="ARBA" id="ARBA00004370"/>
    </source>
</evidence>
<dbReference type="InterPro" id="IPR051808">
    <property type="entry name" value="Type_IV_pilus_biogenesis"/>
</dbReference>
<gene>
    <name evidence="11" type="primary">pilQ</name>
    <name evidence="11" type="ORF">ENS06_12290</name>
</gene>
<dbReference type="Pfam" id="PF00263">
    <property type="entry name" value="Secretin"/>
    <property type="match status" value="1"/>
</dbReference>
<evidence type="ECO:0000256" key="5">
    <source>
        <dbReference type="ARBA" id="ARBA00023237"/>
    </source>
</evidence>
<dbReference type="PANTHER" id="PTHR30604:SF1">
    <property type="entry name" value="DNA UTILIZATION PROTEIN HOFQ"/>
    <property type="match status" value="1"/>
</dbReference>
<organism evidence="11">
    <name type="scientific">Desulfacinum infernum</name>
    <dbReference type="NCBI Taxonomy" id="35837"/>
    <lineage>
        <taxon>Bacteria</taxon>
        <taxon>Pseudomonadati</taxon>
        <taxon>Thermodesulfobacteriota</taxon>
        <taxon>Syntrophobacteria</taxon>
        <taxon>Syntrophobacterales</taxon>
        <taxon>Syntrophobacteraceae</taxon>
        <taxon>Desulfacinum</taxon>
    </lineage>
</organism>
<comment type="similarity">
    <text evidence="6">Belongs to the bacterial secretin family.</text>
</comment>
<dbReference type="PANTHER" id="PTHR30604">
    <property type="entry name" value="PROTEIN TRANSPORT PROTEIN HOFQ"/>
    <property type="match status" value="1"/>
</dbReference>
<dbReference type="EMBL" id="DSTK01000037">
    <property type="protein sequence ID" value="HFK98083.1"/>
    <property type="molecule type" value="Genomic_DNA"/>
</dbReference>
<proteinExistence type="inferred from homology"/>
<keyword evidence="2 7" id="KW-0813">Transport</keyword>
<evidence type="ECO:0000256" key="9">
    <source>
        <dbReference type="SAM" id="SignalP"/>
    </source>
</evidence>
<comment type="subcellular location">
    <subcellularLocation>
        <location evidence="7">Cell outer membrane</location>
    </subcellularLocation>
    <subcellularLocation>
        <location evidence="1">Membrane</location>
    </subcellularLocation>
</comment>
<dbReference type="InterPro" id="IPR004846">
    <property type="entry name" value="T2SS/T3SS_dom"/>
</dbReference>
<dbReference type="SMART" id="SM00965">
    <property type="entry name" value="STN"/>
    <property type="match status" value="1"/>
</dbReference>
<feature type="domain" description="Secretin/TonB short N-terminal" evidence="10">
    <location>
        <begin position="231"/>
        <end position="279"/>
    </location>
</feature>
<dbReference type="InterPro" id="IPR013355">
    <property type="entry name" value="Pilus_4_PilQ"/>
</dbReference>
<dbReference type="Gene3D" id="3.30.1370.120">
    <property type="match status" value="1"/>
</dbReference>
<evidence type="ECO:0000256" key="4">
    <source>
        <dbReference type="ARBA" id="ARBA00023136"/>
    </source>
</evidence>
<evidence type="ECO:0000313" key="11">
    <source>
        <dbReference type="EMBL" id="HFK98083.1"/>
    </source>
</evidence>
<evidence type="ECO:0000256" key="6">
    <source>
        <dbReference type="RuleBase" id="RU004003"/>
    </source>
</evidence>
<feature type="signal peptide" evidence="9">
    <location>
        <begin position="1"/>
        <end position="31"/>
    </location>
</feature>
<evidence type="ECO:0000259" key="10">
    <source>
        <dbReference type="SMART" id="SM00965"/>
    </source>
</evidence>
<dbReference type="AlphaFoldDB" id="A0A832A215"/>
<name>A0A832A215_9BACT</name>
<dbReference type="InterPro" id="IPR011662">
    <property type="entry name" value="Secretin/TonB_short_N"/>
</dbReference>
<dbReference type="GO" id="GO:0009279">
    <property type="term" value="C:cell outer membrane"/>
    <property type="evidence" value="ECO:0007669"/>
    <property type="project" value="UniProtKB-SubCell"/>
</dbReference>
<protein>
    <submittedName>
        <fullName evidence="11">Type IV pilus secretin PilQ</fullName>
    </submittedName>
</protein>
<keyword evidence="4" id="KW-0472">Membrane</keyword>
<dbReference type="InterPro" id="IPR038591">
    <property type="entry name" value="NolW-like_sf"/>
</dbReference>
<feature type="compositionally biased region" description="Basic and acidic residues" evidence="8">
    <location>
        <begin position="173"/>
        <end position="185"/>
    </location>
</feature>
<feature type="region of interest" description="Disordered" evidence="8">
    <location>
        <begin position="164"/>
        <end position="201"/>
    </location>
</feature>
<accession>A0A832A215</accession>